<dbReference type="AlphaFoldDB" id="A0A2R5G4Y3"/>
<gene>
    <name evidence="1" type="ORF">NIES4072_72350</name>
</gene>
<name>A0A2R5G4Y3_NOSCO</name>
<dbReference type="EMBL" id="BDUD01000003">
    <property type="protein sequence ID" value="GBG23523.1"/>
    <property type="molecule type" value="Genomic_DNA"/>
</dbReference>
<evidence type="ECO:0000313" key="2">
    <source>
        <dbReference type="Proteomes" id="UP000245124"/>
    </source>
</evidence>
<proteinExistence type="predicted"/>
<dbReference type="Proteomes" id="UP000245124">
    <property type="component" value="Unassembled WGS sequence"/>
</dbReference>
<sequence length="71" mass="8282">METVLKIQLKLGKKFRLVTILDIIWAKISQPRKGGRLIYRKLFSLKQMLAFLRQAVEKIHEVVESIYLPSG</sequence>
<comment type="caution">
    <text evidence="1">The sequence shown here is derived from an EMBL/GenBank/DDBJ whole genome shotgun (WGS) entry which is preliminary data.</text>
</comment>
<protein>
    <submittedName>
        <fullName evidence="1">Transposase IS4</fullName>
    </submittedName>
</protein>
<keyword evidence="2" id="KW-1185">Reference proteome</keyword>
<evidence type="ECO:0000313" key="1">
    <source>
        <dbReference type="EMBL" id="GBG23523.1"/>
    </source>
</evidence>
<organism evidence="1 2">
    <name type="scientific">Nostoc commune NIES-4072</name>
    <dbReference type="NCBI Taxonomy" id="2005467"/>
    <lineage>
        <taxon>Bacteria</taxon>
        <taxon>Bacillati</taxon>
        <taxon>Cyanobacteriota</taxon>
        <taxon>Cyanophyceae</taxon>
        <taxon>Nostocales</taxon>
        <taxon>Nostocaceae</taxon>
        <taxon>Nostoc</taxon>
    </lineage>
</organism>
<reference evidence="1 2" key="1">
    <citation type="submission" date="2017-06" db="EMBL/GenBank/DDBJ databases">
        <title>Genome sequencing of cyanobaciteial culture collection at National Institute for Environmental Studies (NIES).</title>
        <authorList>
            <person name="Hirose Y."/>
            <person name="Shimura Y."/>
            <person name="Fujisawa T."/>
            <person name="Nakamura Y."/>
            <person name="Kawachi M."/>
        </authorList>
    </citation>
    <scope>NUCLEOTIDE SEQUENCE [LARGE SCALE GENOMIC DNA]</scope>
    <source>
        <strain evidence="1 2">NIES-4072</strain>
    </source>
</reference>
<accession>A0A2R5G4Y3</accession>